<reference evidence="9" key="1">
    <citation type="journal article" date="2014" name="Int. J. Syst. Evol. Microbiol.">
        <title>Complete genome sequence of Corynebacterium casei LMG S-19264T (=DSM 44701T), isolated from a smear-ripened cheese.</title>
        <authorList>
            <consortium name="US DOE Joint Genome Institute (JGI-PGF)"/>
            <person name="Walter F."/>
            <person name="Albersmeier A."/>
            <person name="Kalinowski J."/>
            <person name="Ruckert C."/>
        </authorList>
    </citation>
    <scope>NUCLEOTIDE SEQUENCE</scope>
    <source>
        <strain evidence="9">CGMCC 1.15725</strain>
    </source>
</reference>
<feature type="domain" description="Cation efflux protein cytoplasmic" evidence="8">
    <location>
        <begin position="299"/>
        <end position="374"/>
    </location>
</feature>
<evidence type="ECO:0000313" key="9">
    <source>
        <dbReference type="EMBL" id="GGF36262.1"/>
    </source>
</evidence>
<dbReference type="InterPro" id="IPR058533">
    <property type="entry name" value="Cation_efflux_TM"/>
</dbReference>
<dbReference type="InterPro" id="IPR002524">
    <property type="entry name" value="Cation_efflux"/>
</dbReference>
<dbReference type="PANTHER" id="PTHR43840:SF15">
    <property type="entry name" value="MITOCHONDRIAL METAL TRANSPORTER 1-RELATED"/>
    <property type="match status" value="1"/>
</dbReference>
<keyword evidence="6" id="KW-0472">Membrane</keyword>
<organism evidence="9 10">
    <name type="scientific">Aliidongia dinghuensis</name>
    <dbReference type="NCBI Taxonomy" id="1867774"/>
    <lineage>
        <taxon>Bacteria</taxon>
        <taxon>Pseudomonadati</taxon>
        <taxon>Pseudomonadota</taxon>
        <taxon>Alphaproteobacteria</taxon>
        <taxon>Rhodospirillales</taxon>
        <taxon>Dongiaceae</taxon>
        <taxon>Aliidongia</taxon>
    </lineage>
</organism>
<comment type="subcellular location">
    <subcellularLocation>
        <location evidence="1">Membrane</location>
        <topology evidence="1">Multi-pass membrane protein</topology>
    </subcellularLocation>
</comment>
<keyword evidence="4" id="KW-0812">Transmembrane</keyword>
<dbReference type="FunFam" id="1.20.1510.10:FF:000006">
    <property type="entry name" value="Divalent cation efflux transporter"/>
    <property type="match status" value="1"/>
</dbReference>
<evidence type="ECO:0000256" key="4">
    <source>
        <dbReference type="ARBA" id="ARBA00022692"/>
    </source>
</evidence>
<evidence type="ECO:0000313" key="10">
    <source>
        <dbReference type="Proteomes" id="UP000646365"/>
    </source>
</evidence>
<dbReference type="EMBL" id="BMJQ01000014">
    <property type="protein sequence ID" value="GGF36262.1"/>
    <property type="molecule type" value="Genomic_DNA"/>
</dbReference>
<sequence length="476" mass="51085">MPAVLLLDPRESFMASAKETVAFTSILASGLLTALKLTVGILTGSLGILSEAAHSALDCASTVLTFIAIRIGDKPPDKDHPYGHGKVESIAALGETALLFATSAWIIAAAGGRILHGGAEVEPSWTAVGVMALSMVVDFFRSRKLRQVARETNSPALEADALHFHADIYSSGVVILGLGLVQLGYPLGDPVAAIGVAIFVLRAGYRLGRETIETLIDTAPEGIDATVRNAIQGMPGVSRIERVRGGPRGSSVFVDLEIAVSRTLPLDRVAEIKEEVTSRIRQDLPGADVLVMTRPLALDDETILDRVQVIAATQGVPVHHVTVQHVGDRISVSFDLEVDGRQSMADAHVTASALERGIRHELGDEIEVESHIEPLQMDAIVGMELPWADFRRIRDEIEALAEATPLLIDAHDIRVRATEVGLYLSLHCHVPPDTSVEDAHDAVSELEQKIRRQIAGVRRIIVHAEPPTTPALTEPA</sequence>
<dbReference type="PANTHER" id="PTHR43840">
    <property type="entry name" value="MITOCHONDRIAL METAL TRANSPORTER 1-RELATED"/>
    <property type="match status" value="1"/>
</dbReference>
<dbReference type="Gene3D" id="1.20.1510.10">
    <property type="entry name" value="Cation efflux protein transmembrane domain"/>
    <property type="match status" value="1"/>
</dbReference>
<keyword evidence="5" id="KW-1133">Transmembrane helix</keyword>
<gene>
    <name evidence="9" type="ORF">GCM10011611_48360</name>
</gene>
<dbReference type="InterPro" id="IPR027470">
    <property type="entry name" value="Cation_efflux_CTD"/>
</dbReference>
<dbReference type="SUPFAM" id="SSF161111">
    <property type="entry name" value="Cation efflux protein transmembrane domain-like"/>
    <property type="match status" value="1"/>
</dbReference>
<accession>A0A8J2YZ67</accession>
<comment type="similarity">
    <text evidence="2">Belongs to the cation diffusion facilitator (CDF) transporter (TC 2.A.4) family.</text>
</comment>
<evidence type="ECO:0000256" key="3">
    <source>
        <dbReference type="ARBA" id="ARBA00022448"/>
    </source>
</evidence>
<dbReference type="GO" id="GO:0008324">
    <property type="term" value="F:monoatomic cation transmembrane transporter activity"/>
    <property type="evidence" value="ECO:0007669"/>
    <property type="project" value="InterPro"/>
</dbReference>
<feature type="domain" description="Cation efflux protein transmembrane" evidence="7">
    <location>
        <begin position="23"/>
        <end position="216"/>
    </location>
</feature>
<proteinExistence type="inferred from homology"/>
<evidence type="ECO:0000256" key="6">
    <source>
        <dbReference type="ARBA" id="ARBA00023136"/>
    </source>
</evidence>
<name>A0A8J2YZ67_9PROT</name>
<dbReference type="InterPro" id="IPR027469">
    <property type="entry name" value="Cation_efflux_TMD_sf"/>
</dbReference>
<evidence type="ECO:0000256" key="2">
    <source>
        <dbReference type="ARBA" id="ARBA00008114"/>
    </source>
</evidence>
<dbReference type="InterPro" id="IPR036837">
    <property type="entry name" value="Cation_efflux_CTD_sf"/>
</dbReference>
<evidence type="ECO:0000256" key="1">
    <source>
        <dbReference type="ARBA" id="ARBA00004141"/>
    </source>
</evidence>
<evidence type="ECO:0000256" key="5">
    <source>
        <dbReference type="ARBA" id="ARBA00022989"/>
    </source>
</evidence>
<dbReference type="Pfam" id="PF01545">
    <property type="entry name" value="Cation_efflux"/>
    <property type="match status" value="1"/>
</dbReference>
<evidence type="ECO:0000259" key="8">
    <source>
        <dbReference type="Pfam" id="PF16916"/>
    </source>
</evidence>
<dbReference type="Proteomes" id="UP000646365">
    <property type="component" value="Unassembled WGS sequence"/>
</dbReference>
<dbReference type="Gene3D" id="3.30.70.1350">
    <property type="entry name" value="Cation efflux protein, cytoplasmic domain"/>
    <property type="match status" value="3"/>
</dbReference>
<dbReference type="AlphaFoldDB" id="A0A8J2YZ67"/>
<dbReference type="InterPro" id="IPR050291">
    <property type="entry name" value="CDF_Transporter"/>
</dbReference>
<comment type="caution">
    <text evidence="9">The sequence shown here is derived from an EMBL/GenBank/DDBJ whole genome shotgun (WGS) entry which is preliminary data.</text>
</comment>
<keyword evidence="10" id="KW-1185">Reference proteome</keyword>
<protein>
    <submittedName>
        <fullName evidence="9">Cation transporter</fullName>
    </submittedName>
</protein>
<reference evidence="9" key="2">
    <citation type="submission" date="2020-09" db="EMBL/GenBank/DDBJ databases">
        <authorList>
            <person name="Sun Q."/>
            <person name="Zhou Y."/>
        </authorList>
    </citation>
    <scope>NUCLEOTIDE SEQUENCE</scope>
    <source>
        <strain evidence="9">CGMCC 1.15725</strain>
    </source>
</reference>
<feature type="domain" description="Cation efflux protein cytoplasmic" evidence="8">
    <location>
        <begin position="225"/>
        <end position="291"/>
    </location>
</feature>
<evidence type="ECO:0000259" key="7">
    <source>
        <dbReference type="Pfam" id="PF01545"/>
    </source>
</evidence>
<keyword evidence="3" id="KW-0813">Transport</keyword>
<feature type="domain" description="Cation efflux protein cytoplasmic" evidence="8">
    <location>
        <begin position="394"/>
        <end position="466"/>
    </location>
</feature>
<dbReference type="Pfam" id="PF16916">
    <property type="entry name" value="ZT_dimer"/>
    <property type="match status" value="3"/>
</dbReference>
<dbReference type="SUPFAM" id="SSF160240">
    <property type="entry name" value="Cation efflux protein cytoplasmic domain-like"/>
    <property type="match status" value="3"/>
</dbReference>
<dbReference type="GO" id="GO:0016020">
    <property type="term" value="C:membrane"/>
    <property type="evidence" value="ECO:0007669"/>
    <property type="project" value="UniProtKB-SubCell"/>
</dbReference>
<dbReference type="NCBIfam" id="TIGR01297">
    <property type="entry name" value="CDF"/>
    <property type="match status" value="1"/>
</dbReference>